<feature type="region of interest" description="Disordered" evidence="1">
    <location>
        <begin position="64"/>
        <end position="96"/>
    </location>
</feature>
<proteinExistence type="predicted"/>
<accession>A0A7W6RXB9</accession>
<dbReference type="RefSeq" id="WP_184431390.1">
    <property type="nucleotide sequence ID" value="NZ_JACIGI010000003.1"/>
</dbReference>
<name>A0A7W6RXB9_9PROT</name>
<protein>
    <submittedName>
        <fullName evidence="2">Uncharacterized protein</fullName>
    </submittedName>
</protein>
<organism evidence="2 3">
    <name type="scientific">Roseospira goensis</name>
    <dbReference type="NCBI Taxonomy" id="391922"/>
    <lineage>
        <taxon>Bacteria</taxon>
        <taxon>Pseudomonadati</taxon>
        <taxon>Pseudomonadota</taxon>
        <taxon>Alphaproteobacteria</taxon>
        <taxon>Rhodospirillales</taxon>
        <taxon>Rhodospirillaceae</taxon>
        <taxon>Roseospira</taxon>
    </lineage>
</organism>
<dbReference type="EMBL" id="JACIGI010000003">
    <property type="protein sequence ID" value="MBB4284801.1"/>
    <property type="molecule type" value="Genomic_DNA"/>
</dbReference>
<feature type="compositionally biased region" description="Basic and acidic residues" evidence="1">
    <location>
        <begin position="75"/>
        <end position="96"/>
    </location>
</feature>
<dbReference type="AlphaFoldDB" id="A0A7W6RXB9"/>
<sequence length="96" mass="10423">MDRGTNTESTRAAVVRAYASVQGGQVGSDAIAFDAAVMVYRRLWPGVSEAQARDRVAQMLGDAMSTTVPDWEEDGPWRDSRGPSRSRAPEPPRESA</sequence>
<keyword evidence="3" id="KW-1185">Reference proteome</keyword>
<evidence type="ECO:0000256" key="1">
    <source>
        <dbReference type="SAM" id="MobiDB-lite"/>
    </source>
</evidence>
<evidence type="ECO:0000313" key="2">
    <source>
        <dbReference type="EMBL" id="MBB4284801.1"/>
    </source>
</evidence>
<comment type="caution">
    <text evidence="2">The sequence shown here is derived from an EMBL/GenBank/DDBJ whole genome shotgun (WGS) entry which is preliminary data.</text>
</comment>
<gene>
    <name evidence="2" type="ORF">GGD88_000512</name>
</gene>
<reference evidence="2 3" key="1">
    <citation type="submission" date="2020-08" db="EMBL/GenBank/DDBJ databases">
        <title>Genome sequencing of Purple Non-Sulfur Bacteria from various extreme environments.</title>
        <authorList>
            <person name="Mayer M."/>
        </authorList>
    </citation>
    <scope>NUCLEOTIDE SEQUENCE [LARGE SCALE GENOMIC DNA]</scope>
    <source>
        <strain evidence="2 3">JA135</strain>
    </source>
</reference>
<dbReference type="Proteomes" id="UP000555728">
    <property type="component" value="Unassembled WGS sequence"/>
</dbReference>
<evidence type="ECO:0000313" key="3">
    <source>
        <dbReference type="Proteomes" id="UP000555728"/>
    </source>
</evidence>